<organism evidence="2 3">
    <name type="scientific">Lutzomyia longipalpis</name>
    <name type="common">Sand fly</name>
    <dbReference type="NCBI Taxonomy" id="7200"/>
    <lineage>
        <taxon>Eukaryota</taxon>
        <taxon>Metazoa</taxon>
        <taxon>Ecdysozoa</taxon>
        <taxon>Arthropoda</taxon>
        <taxon>Hexapoda</taxon>
        <taxon>Insecta</taxon>
        <taxon>Pterygota</taxon>
        <taxon>Neoptera</taxon>
        <taxon>Endopterygota</taxon>
        <taxon>Diptera</taxon>
        <taxon>Nematocera</taxon>
        <taxon>Psychodoidea</taxon>
        <taxon>Psychodidae</taxon>
        <taxon>Lutzomyia</taxon>
        <taxon>Lutzomyia</taxon>
    </lineage>
</organism>
<dbReference type="VEuPathDB" id="VectorBase:LLONM1_009590"/>
<dbReference type="SUPFAM" id="SSF55718">
    <property type="entry name" value="SCP-like"/>
    <property type="match status" value="1"/>
</dbReference>
<evidence type="ECO:0000313" key="3">
    <source>
        <dbReference type="Proteomes" id="UP000092461"/>
    </source>
</evidence>
<dbReference type="VEuPathDB" id="VectorBase:LLOJ000301"/>
<dbReference type="Pfam" id="PF02036">
    <property type="entry name" value="SCP2"/>
    <property type="match status" value="1"/>
</dbReference>
<dbReference type="AlphaFoldDB" id="A0A1B0C8M9"/>
<name>A0A1B0C8M9_LUTLO</name>
<dbReference type="EMBL" id="AJWK01001170">
    <property type="status" value="NOT_ANNOTATED_CDS"/>
    <property type="molecule type" value="Genomic_DNA"/>
</dbReference>
<dbReference type="EMBL" id="AJWK01001169">
    <property type="status" value="NOT_ANNOTATED_CDS"/>
    <property type="molecule type" value="Genomic_DNA"/>
</dbReference>
<evidence type="ECO:0000313" key="2">
    <source>
        <dbReference type="EnsemblMetazoa" id="LLOJ000301-PA"/>
    </source>
</evidence>
<reference evidence="2" key="1">
    <citation type="submission" date="2020-05" db="UniProtKB">
        <authorList>
            <consortium name="EnsemblMetazoa"/>
        </authorList>
    </citation>
    <scope>IDENTIFICATION</scope>
    <source>
        <strain evidence="2">Jacobina</strain>
    </source>
</reference>
<dbReference type="Proteomes" id="UP000092461">
    <property type="component" value="Unassembled WGS sequence"/>
</dbReference>
<feature type="domain" description="SCP2" evidence="1">
    <location>
        <begin position="29"/>
        <end position="78"/>
    </location>
</feature>
<evidence type="ECO:0000259" key="1">
    <source>
        <dbReference type="Pfam" id="PF02036"/>
    </source>
</evidence>
<protein>
    <recommendedName>
        <fullName evidence="1">SCP2 domain-containing protein</fullName>
    </recommendedName>
</protein>
<dbReference type="Gene3D" id="3.30.1050.10">
    <property type="entry name" value="SCP2 sterol-binding domain"/>
    <property type="match status" value="1"/>
</dbReference>
<dbReference type="InterPro" id="IPR036527">
    <property type="entry name" value="SCP2_sterol-bd_dom_sf"/>
</dbReference>
<dbReference type="InterPro" id="IPR003033">
    <property type="entry name" value="SCP2_sterol-bd_dom"/>
</dbReference>
<accession>A0A1B0C8M9</accession>
<proteinExistence type="predicted"/>
<keyword evidence="3" id="KW-1185">Reference proteome</keyword>
<sequence>MILFTRHGFWDGDLLGADEEEFLIFNVENSPDVECTITVSDDDMYALGTGGLTAKDALAQDRLDVDGNIELALKLQPFVSSL</sequence>
<dbReference type="EnsemblMetazoa" id="LLOJ000301-RA">
    <property type="protein sequence ID" value="LLOJ000301-PA"/>
    <property type="gene ID" value="LLOJ000301"/>
</dbReference>